<dbReference type="Pfam" id="PF14111">
    <property type="entry name" value="DUF4283"/>
    <property type="match status" value="1"/>
</dbReference>
<gene>
    <name evidence="3" type="ORF">AP_R.00g000450-v1.0.a3</name>
</gene>
<dbReference type="AlphaFoldDB" id="A0A6C0T9H1"/>
<feature type="region of interest" description="Disordered" evidence="1">
    <location>
        <begin position="397"/>
        <end position="416"/>
    </location>
</feature>
<dbReference type="PANTHER" id="PTHR33233">
    <property type="entry name" value="ENDONUCLEASE/EXONUCLEASE/PHOSPHATASE"/>
    <property type="match status" value="1"/>
</dbReference>
<evidence type="ECO:0000313" key="3">
    <source>
        <dbReference type="EMBL" id="QIA97949.1"/>
    </source>
</evidence>
<feature type="domain" description="DUF4283" evidence="2">
    <location>
        <begin position="29"/>
        <end position="111"/>
    </location>
</feature>
<name>A0A6C0T9H1_AMAPA</name>
<reference evidence="3" key="1">
    <citation type="submission" date="2020-02" db="EMBL/GenBank/DDBJ databases">
        <title>The eccDNA Replicon: A heritable, self-replicating, extra-nuclear vehicle that enables gene amplification and rapid adaptive evolution in Amaranthus palmeri.</title>
        <authorList>
            <person name="Saski C.A."/>
            <person name="Molin W.T."/>
        </authorList>
    </citation>
    <scope>NUCLEOTIDE SEQUENCE</scope>
</reference>
<evidence type="ECO:0000256" key="1">
    <source>
        <dbReference type="SAM" id="MobiDB-lite"/>
    </source>
</evidence>
<dbReference type="InterPro" id="IPR025558">
    <property type="entry name" value="DUF4283"/>
</dbReference>
<sequence length="416" mass="46412">MQLKYVPPVVENGCQVVHIDAHDASDLVKLWERAVVVYIVGSQVSIEILKGFIRKHWHNVSMPAIHRHEEGYFILRFNSDNECEEIIKGGPYFLNRAPMVVKKWNRSFDFREEIMRVIPVWVRLPNLPLHCWGVDTLSRIVSAIGVPILADECTAKQLKVSYARVLVEVDVTQEFIKEIKVRENSGREFVQLAIPEWKPFYCSKCDKLGHNCHGNANEIQGIPKKNLREENGTMENKKVWIPSTIVSMLQGVHTVSQLRHKLKEGCLGENEDQSVEGVTTIQDQNIGSMMQGQNTSKTDVQAAVSSCVDQSAEGAAVVTCSGQTIEGATDPSTGAVLTQQFDTIGQCSDQKSADEEGWTPVSYGKSSKKVQITVSHRGTQNARTETDPRLIVKEKLDVAAAQNNPRDGNPIIPSRK</sequence>
<organism evidence="3">
    <name type="scientific">Amaranthus palmeri</name>
    <name type="common">Palmer's pigweed</name>
    <dbReference type="NCBI Taxonomy" id="107608"/>
    <lineage>
        <taxon>Eukaryota</taxon>
        <taxon>Viridiplantae</taxon>
        <taxon>Streptophyta</taxon>
        <taxon>Embryophyta</taxon>
        <taxon>Tracheophyta</taxon>
        <taxon>Spermatophyta</taxon>
        <taxon>Magnoliopsida</taxon>
        <taxon>eudicotyledons</taxon>
        <taxon>Gunneridae</taxon>
        <taxon>Pentapetalae</taxon>
        <taxon>Caryophyllales</taxon>
        <taxon>Amaranthaceae</taxon>
        <taxon>Amaranthus</taxon>
    </lineage>
</organism>
<evidence type="ECO:0000259" key="2">
    <source>
        <dbReference type="Pfam" id="PF14111"/>
    </source>
</evidence>
<protein>
    <recommendedName>
        <fullName evidence="2">DUF4283 domain-containing protein</fullName>
    </recommendedName>
</protein>
<dbReference type="EMBL" id="MT025716">
    <property type="protein sequence ID" value="QIA97949.1"/>
    <property type="molecule type" value="Genomic_DNA"/>
</dbReference>
<proteinExistence type="predicted"/>
<accession>A0A6C0T9H1</accession>
<dbReference type="PANTHER" id="PTHR33233:SF17">
    <property type="entry name" value="DUF4283 DOMAIN-CONTAINING PROTEIN"/>
    <property type="match status" value="1"/>
</dbReference>